<protein>
    <submittedName>
        <fullName evidence="4">N-acetylmuramoyl-L-alanine amidase</fullName>
        <ecNumber evidence="4">3.5.1.28</ecNumber>
    </submittedName>
</protein>
<reference evidence="4 5" key="1">
    <citation type="submission" date="2017-11" db="EMBL/GenBank/DDBJ databases">
        <title>Draft Genome Sequence of Lactobacillus curieae NBRC 111893 isolated from Koso, a Japanese sugar-Vegetable Fermented Beverage.</title>
        <authorList>
            <person name="Chiou T.Y."/>
            <person name="Oshima K."/>
            <person name="Suda W."/>
            <person name="Hattori M."/>
            <person name="Takahashi T."/>
        </authorList>
    </citation>
    <scope>NUCLEOTIDE SEQUENCE [LARGE SCALE GENOMIC DNA]</scope>
    <source>
        <strain evidence="4 5">NBRC111893</strain>
    </source>
</reference>
<dbReference type="Proteomes" id="UP000286974">
    <property type="component" value="Unassembled WGS sequence"/>
</dbReference>
<dbReference type="STRING" id="1138822.PL11_006660"/>
<sequence length="191" mass="21698">MFVFIAFGLFVILGFHALYENRLPSQQVEVPTQGMTKHQQNFISQIVPEAQRLQGQYNILPSITIAQAILESQWGDSQLASKYNNLFGVKAQGSAQKSVYLDTQEFVNGEYVTIKAKFQVYSSYDESLRDHAQLLALGTKWNPNQYTDVVNATNYVDAAKGLQTDGYATDPTYTQKLIQIIRTYNLYQYDN</sequence>
<evidence type="ECO:0000256" key="1">
    <source>
        <dbReference type="ARBA" id="ARBA00010266"/>
    </source>
</evidence>
<dbReference type="InterPro" id="IPR051056">
    <property type="entry name" value="Glycosyl_Hydrolase_73"/>
</dbReference>
<evidence type="ECO:0000259" key="3">
    <source>
        <dbReference type="SMART" id="SM00047"/>
    </source>
</evidence>
<proteinExistence type="inferred from homology"/>
<dbReference type="OrthoDB" id="977752at2"/>
<dbReference type="Pfam" id="PF01832">
    <property type="entry name" value="Glucosaminidase"/>
    <property type="match status" value="1"/>
</dbReference>
<accession>A0A401FLM0</accession>
<dbReference type="InterPro" id="IPR002901">
    <property type="entry name" value="MGlyc_endo_b_GlcNAc-like_dom"/>
</dbReference>
<name>A0A401FLM0_9LACO</name>
<comment type="similarity">
    <text evidence="1">Belongs to the glycosyl hydrolase 73 family.</text>
</comment>
<dbReference type="PANTHER" id="PTHR33308">
    <property type="entry name" value="PEPTIDOGLYCAN HYDROLASE FLGJ"/>
    <property type="match status" value="1"/>
</dbReference>
<evidence type="ECO:0000313" key="5">
    <source>
        <dbReference type="Proteomes" id="UP000286974"/>
    </source>
</evidence>
<dbReference type="GO" id="GO:0004040">
    <property type="term" value="F:amidase activity"/>
    <property type="evidence" value="ECO:0007669"/>
    <property type="project" value="InterPro"/>
</dbReference>
<comment type="caution">
    <text evidence="4">The sequence shown here is derived from an EMBL/GenBank/DDBJ whole genome shotgun (WGS) entry which is preliminary data.</text>
</comment>
<dbReference type="Gene3D" id="4.10.80.30">
    <property type="entry name" value="DNA polymerase, domain 6"/>
    <property type="match status" value="1"/>
</dbReference>
<dbReference type="RefSeq" id="WP_125008305.1">
    <property type="nucleotide sequence ID" value="NZ_BEXA01000003.1"/>
</dbReference>
<keyword evidence="5" id="KW-1185">Reference proteome</keyword>
<dbReference type="Gene3D" id="1.10.530.10">
    <property type="match status" value="1"/>
</dbReference>
<dbReference type="EC" id="3.5.1.28" evidence="4"/>
<evidence type="ECO:0000256" key="2">
    <source>
        <dbReference type="ARBA" id="ARBA00022801"/>
    </source>
</evidence>
<dbReference type="GO" id="GO:0008745">
    <property type="term" value="F:N-acetylmuramoyl-L-alanine amidase activity"/>
    <property type="evidence" value="ECO:0007669"/>
    <property type="project" value="UniProtKB-EC"/>
</dbReference>
<keyword evidence="2 4" id="KW-0378">Hydrolase</keyword>
<dbReference type="EMBL" id="BEXA01000003">
    <property type="protein sequence ID" value="GAY73237.1"/>
    <property type="molecule type" value="Genomic_DNA"/>
</dbReference>
<organism evidence="4 5">
    <name type="scientific">Lentilactobacillus kosonis</name>
    <dbReference type="NCBI Taxonomy" id="2810561"/>
    <lineage>
        <taxon>Bacteria</taxon>
        <taxon>Bacillati</taxon>
        <taxon>Bacillota</taxon>
        <taxon>Bacilli</taxon>
        <taxon>Lactobacillales</taxon>
        <taxon>Lactobacillaceae</taxon>
        <taxon>Lentilactobacillus</taxon>
    </lineage>
</organism>
<dbReference type="PANTHER" id="PTHR33308:SF10">
    <property type="entry name" value="EXO-GLUCOSAMINIDASE LYTG"/>
    <property type="match status" value="1"/>
</dbReference>
<gene>
    <name evidence="4" type="ORF">NBRC111893_1383</name>
</gene>
<dbReference type="SMART" id="SM00047">
    <property type="entry name" value="LYZ2"/>
    <property type="match status" value="1"/>
</dbReference>
<feature type="domain" description="Mannosyl-glycoprotein endo-beta-N-acetylglucosamidase-like" evidence="3">
    <location>
        <begin position="32"/>
        <end position="190"/>
    </location>
</feature>
<evidence type="ECO:0000313" key="4">
    <source>
        <dbReference type="EMBL" id="GAY73237.1"/>
    </source>
</evidence>
<dbReference type="AlphaFoldDB" id="A0A401FLM0"/>